<dbReference type="EMBL" id="PCDP01000028">
    <property type="protein sequence ID" value="PZM15133.1"/>
    <property type="molecule type" value="Genomic_DNA"/>
</dbReference>
<keyword evidence="3" id="KW-0804">Transcription</keyword>
<evidence type="ECO:0000313" key="7">
    <source>
        <dbReference type="EMBL" id="PZM15133.1"/>
    </source>
</evidence>
<dbReference type="PRINTS" id="PR00455">
    <property type="entry name" value="HTHTETR"/>
</dbReference>
<organism evidence="7 8">
    <name type="scientific">Rhizobium tubonense</name>
    <dbReference type="NCBI Taxonomy" id="484088"/>
    <lineage>
        <taxon>Bacteria</taxon>
        <taxon>Pseudomonadati</taxon>
        <taxon>Pseudomonadota</taxon>
        <taxon>Alphaproteobacteria</taxon>
        <taxon>Hyphomicrobiales</taxon>
        <taxon>Rhizobiaceae</taxon>
        <taxon>Rhizobium/Agrobacterium group</taxon>
        <taxon>Rhizobium</taxon>
    </lineage>
</organism>
<reference evidence="7 8" key="1">
    <citation type="journal article" date="2018" name="Sci. Rep.">
        <title>Rhizobium tumorigenes sp. nov., a novel plant tumorigenic bacterium isolated from cane gall tumors on thornless blackberry.</title>
        <authorList>
            <person name="Kuzmanovi N."/>
            <person name="Smalla K."/>
            <person name="Gronow S."/>
            <person name="PuBawska J."/>
        </authorList>
    </citation>
    <scope>NUCLEOTIDE SEQUENCE [LARGE SCALE GENOMIC DNA]</scope>
    <source>
        <strain evidence="7 8">CCBAU 85046</strain>
    </source>
</reference>
<dbReference type="InterPro" id="IPR009057">
    <property type="entry name" value="Homeodomain-like_sf"/>
</dbReference>
<evidence type="ECO:0000256" key="1">
    <source>
        <dbReference type="ARBA" id="ARBA00023015"/>
    </source>
</evidence>
<feature type="DNA-binding region" description="H-T-H motif" evidence="4">
    <location>
        <begin position="51"/>
        <end position="70"/>
    </location>
</feature>
<dbReference type="SUPFAM" id="SSF48498">
    <property type="entry name" value="Tetracyclin repressor-like, C-terminal domain"/>
    <property type="match status" value="1"/>
</dbReference>
<dbReference type="PANTHER" id="PTHR47506">
    <property type="entry name" value="TRANSCRIPTIONAL REGULATORY PROTEIN"/>
    <property type="match status" value="1"/>
</dbReference>
<keyword evidence="1" id="KW-0805">Transcription regulation</keyword>
<dbReference type="PROSITE" id="PS50977">
    <property type="entry name" value="HTH_TETR_2"/>
    <property type="match status" value="1"/>
</dbReference>
<dbReference type="SUPFAM" id="SSF46689">
    <property type="entry name" value="Homeodomain-like"/>
    <property type="match status" value="1"/>
</dbReference>
<comment type="caution">
    <text evidence="7">The sequence shown here is derived from an EMBL/GenBank/DDBJ whole genome shotgun (WGS) entry which is preliminary data.</text>
</comment>
<keyword evidence="8" id="KW-1185">Reference proteome</keyword>
<accession>A0A2W4EXB0</accession>
<feature type="region of interest" description="Disordered" evidence="5">
    <location>
        <begin position="208"/>
        <end position="231"/>
    </location>
</feature>
<dbReference type="Pfam" id="PF00440">
    <property type="entry name" value="TetR_N"/>
    <property type="match status" value="1"/>
</dbReference>
<dbReference type="GO" id="GO:0003677">
    <property type="term" value="F:DNA binding"/>
    <property type="evidence" value="ECO:0007669"/>
    <property type="project" value="UniProtKB-UniRule"/>
</dbReference>
<dbReference type="Gene3D" id="1.10.357.10">
    <property type="entry name" value="Tetracycline Repressor, domain 2"/>
    <property type="match status" value="1"/>
</dbReference>
<dbReference type="Proteomes" id="UP000248925">
    <property type="component" value="Unassembled WGS sequence"/>
</dbReference>
<sequence length="231" mass="25063">MKEGRRSSMRPSSLAREVGVKISKETVEQNRERVIDTAARLFRERGIDGIGLVDLMKAAGLTPGGFYRQFKSKDDLVVQAVKRAYDDMSADLGRRIAASDDPLQTLVQHYVSDYHRDDPGHGCSLAALAADAARHDDPVLREYFGNIVTNYIGLLTALVRGPDAVAKRSAAIAALAEMIGSVVLSRVVPDQILSGEIIDTVSNDLMARHAPSRSAPTGDTKPTKRPKELPA</sequence>
<feature type="compositionally biased region" description="Basic and acidic residues" evidence="5">
    <location>
        <begin position="221"/>
        <end position="231"/>
    </location>
</feature>
<proteinExistence type="predicted"/>
<dbReference type="AlphaFoldDB" id="A0A2W4EXB0"/>
<evidence type="ECO:0000313" key="8">
    <source>
        <dbReference type="Proteomes" id="UP000248925"/>
    </source>
</evidence>
<dbReference type="OrthoDB" id="9798857at2"/>
<evidence type="ECO:0000259" key="6">
    <source>
        <dbReference type="PROSITE" id="PS50977"/>
    </source>
</evidence>
<name>A0A2W4EXB0_9HYPH</name>
<keyword evidence="2 4" id="KW-0238">DNA-binding</keyword>
<evidence type="ECO:0000256" key="4">
    <source>
        <dbReference type="PROSITE-ProRule" id="PRU00335"/>
    </source>
</evidence>
<feature type="domain" description="HTH tetR-type" evidence="6">
    <location>
        <begin position="28"/>
        <end position="88"/>
    </location>
</feature>
<evidence type="ECO:0000256" key="5">
    <source>
        <dbReference type="SAM" id="MobiDB-lite"/>
    </source>
</evidence>
<dbReference type="InterPro" id="IPR001647">
    <property type="entry name" value="HTH_TetR"/>
</dbReference>
<dbReference type="Gene3D" id="1.10.10.60">
    <property type="entry name" value="Homeodomain-like"/>
    <property type="match status" value="1"/>
</dbReference>
<gene>
    <name evidence="7" type="ORF">CPY51_08865</name>
</gene>
<dbReference type="PANTHER" id="PTHR47506:SF7">
    <property type="entry name" value="TRANSCRIPTIONAL REGULATORY PROTEIN"/>
    <property type="match status" value="1"/>
</dbReference>
<evidence type="ECO:0000256" key="2">
    <source>
        <dbReference type="ARBA" id="ARBA00023125"/>
    </source>
</evidence>
<dbReference type="InterPro" id="IPR036271">
    <property type="entry name" value="Tet_transcr_reg_TetR-rel_C_sf"/>
</dbReference>
<evidence type="ECO:0000256" key="3">
    <source>
        <dbReference type="ARBA" id="ARBA00023163"/>
    </source>
</evidence>
<protein>
    <submittedName>
        <fullName evidence="7">TetR family transcriptional regulator</fullName>
    </submittedName>
</protein>